<feature type="domain" description="Flavodoxin-like" evidence="1">
    <location>
        <begin position="51"/>
        <end position="200"/>
    </location>
</feature>
<dbReference type="AlphaFoldDB" id="A0A916QIQ6"/>
<organism evidence="2 3">
    <name type="scientific">Lactobacillus corticis</name>
    <dbReference type="NCBI Taxonomy" id="2201249"/>
    <lineage>
        <taxon>Bacteria</taxon>
        <taxon>Bacillati</taxon>
        <taxon>Bacillota</taxon>
        <taxon>Bacilli</taxon>
        <taxon>Lactobacillales</taxon>
        <taxon>Lactobacillaceae</taxon>
        <taxon>Lactobacillus</taxon>
    </lineage>
</organism>
<dbReference type="SUPFAM" id="SSF52218">
    <property type="entry name" value="Flavoproteins"/>
    <property type="match status" value="1"/>
</dbReference>
<dbReference type="PROSITE" id="PS00201">
    <property type="entry name" value="FLAVODOXIN"/>
    <property type="match status" value="1"/>
</dbReference>
<dbReference type="GO" id="GO:0009055">
    <property type="term" value="F:electron transfer activity"/>
    <property type="evidence" value="ECO:0007669"/>
    <property type="project" value="InterPro"/>
</dbReference>
<dbReference type="PANTHER" id="PTHR39201:SF1">
    <property type="entry name" value="FLAVODOXIN-LIKE DOMAIN-CONTAINING PROTEIN"/>
    <property type="match status" value="1"/>
</dbReference>
<comment type="caution">
    <text evidence="2">The sequence shown here is derived from an EMBL/GenBank/DDBJ whole genome shotgun (WGS) entry which is preliminary data.</text>
</comment>
<evidence type="ECO:0000259" key="1">
    <source>
        <dbReference type="PROSITE" id="PS50902"/>
    </source>
</evidence>
<evidence type="ECO:0000313" key="3">
    <source>
        <dbReference type="Proteomes" id="UP000677218"/>
    </source>
</evidence>
<dbReference type="PROSITE" id="PS50902">
    <property type="entry name" value="FLAVODOXIN_LIKE"/>
    <property type="match status" value="1"/>
</dbReference>
<dbReference type="Pfam" id="PF12682">
    <property type="entry name" value="Flavodoxin_4"/>
    <property type="match status" value="1"/>
</dbReference>
<sequence>MKYWKKIVTFLGLGLLLVLFTSACSRTTGSKSASKPNTPAKVSKGNKNSKTLILYFSLSGTTKGAAEYIHKQTGADMIRLHPKTPYKGYDNAASRGDRERRRNIHPALATKIPNFSKYTTVLIGYPTWWQRPPMLIHTLFDDYNFKGKTVIPFTTSMSTPISASEKVIKQLAQEDGAKFKNGIRYDDNDSQVKKWLQNLGLTE</sequence>
<evidence type="ECO:0000313" key="2">
    <source>
        <dbReference type="EMBL" id="GFZ27774.1"/>
    </source>
</evidence>
<name>A0A916QIQ6_9LACO</name>
<dbReference type="InterPro" id="IPR029039">
    <property type="entry name" value="Flavoprotein-like_sf"/>
</dbReference>
<dbReference type="GO" id="GO:0010181">
    <property type="term" value="F:FMN binding"/>
    <property type="evidence" value="ECO:0007669"/>
    <property type="project" value="InterPro"/>
</dbReference>
<dbReference type="Proteomes" id="UP000677218">
    <property type="component" value="Unassembled WGS sequence"/>
</dbReference>
<dbReference type="PROSITE" id="PS51257">
    <property type="entry name" value="PROKAR_LIPOPROTEIN"/>
    <property type="match status" value="1"/>
</dbReference>
<protein>
    <submittedName>
        <fullName evidence="2">Flavodoxin</fullName>
    </submittedName>
</protein>
<reference evidence="2" key="1">
    <citation type="submission" date="2020-08" db="EMBL/GenBank/DDBJ databases">
        <title>Taxonomic study for Lactobacillus species isolated from hardwood bark.</title>
        <authorList>
            <person name="Tohno M."/>
            <person name="Tanizawa Y."/>
        </authorList>
    </citation>
    <scope>NUCLEOTIDE SEQUENCE</scope>
    <source>
        <strain evidence="2">B40</strain>
    </source>
</reference>
<accession>A0A916QIQ6</accession>
<dbReference type="EMBL" id="BMAY01000019">
    <property type="protein sequence ID" value="GFZ27774.1"/>
    <property type="molecule type" value="Genomic_DNA"/>
</dbReference>
<dbReference type="GO" id="GO:0016651">
    <property type="term" value="F:oxidoreductase activity, acting on NAD(P)H"/>
    <property type="evidence" value="ECO:0007669"/>
    <property type="project" value="UniProtKB-ARBA"/>
</dbReference>
<dbReference type="PANTHER" id="PTHR39201">
    <property type="entry name" value="EXPORTED PROTEIN-RELATED"/>
    <property type="match status" value="1"/>
</dbReference>
<proteinExistence type="predicted"/>
<dbReference type="InterPro" id="IPR001226">
    <property type="entry name" value="Flavodoxin_CS"/>
</dbReference>
<keyword evidence="3" id="KW-1185">Reference proteome</keyword>
<dbReference type="RefSeq" id="WP_212781455.1">
    <property type="nucleotide sequence ID" value="NZ_BMAY01000019.1"/>
</dbReference>
<dbReference type="InterPro" id="IPR008254">
    <property type="entry name" value="Flavodoxin/NO_synth"/>
</dbReference>
<dbReference type="Gene3D" id="3.40.50.360">
    <property type="match status" value="1"/>
</dbReference>
<gene>
    <name evidence="2" type="primary">fldA_3</name>
    <name evidence="2" type="ORF">LCB40_16540</name>
</gene>